<gene>
    <name evidence="1" type="ORF">AMD00_08160</name>
</gene>
<comment type="caution">
    <text evidence="1">The sequence shown here is derived from an EMBL/GenBank/DDBJ whole genome shotgun (WGS) entry which is preliminary data.</text>
</comment>
<keyword evidence="2" id="KW-1185">Reference proteome</keyword>
<reference evidence="2" key="1">
    <citation type="submission" date="2015-08" db="EMBL/GenBank/DDBJ databases">
        <title>Fjat-10028 dsm 16317.</title>
        <authorList>
            <person name="Liu B."/>
            <person name="Wang J."/>
            <person name="Zhu Y."/>
            <person name="Liu G."/>
            <person name="Chen Q."/>
            <person name="Chen Z."/>
            <person name="Lan J."/>
            <person name="Che J."/>
            <person name="Ge C."/>
            <person name="Shi H."/>
            <person name="Pan Z."/>
            <person name="Liu X."/>
        </authorList>
    </citation>
    <scope>NUCLEOTIDE SEQUENCE [LARGE SCALE GENOMIC DNA]</scope>
    <source>
        <strain evidence="2">DSM 16317</strain>
    </source>
</reference>
<dbReference type="GeneID" id="301136077"/>
<accession>A0A0M0LMT7</accession>
<sequence>MKYKIVKNDENIKGILGLDDEANGNGANDLLIKFNNGEKASLAECVVNKNIQTEEKMNYWKGRVYIRTLY</sequence>
<organism evidence="1 2">
    <name type="scientific">Viridibacillus arvi</name>
    <dbReference type="NCBI Taxonomy" id="263475"/>
    <lineage>
        <taxon>Bacteria</taxon>
        <taxon>Bacillati</taxon>
        <taxon>Bacillota</taxon>
        <taxon>Bacilli</taxon>
        <taxon>Bacillales</taxon>
        <taxon>Caryophanaceae</taxon>
        <taxon>Viridibacillus</taxon>
    </lineage>
</organism>
<dbReference type="AlphaFoldDB" id="A0A0M0LMT7"/>
<dbReference type="OrthoDB" id="9895078at2"/>
<dbReference type="RefSeq" id="WP_053416527.1">
    <property type="nucleotide sequence ID" value="NZ_JBNNVA010000003.1"/>
</dbReference>
<protein>
    <submittedName>
        <fullName evidence="1">Uncharacterized protein</fullName>
    </submittedName>
</protein>
<name>A0A0M0LMT7_9BACL</name>
<dbReference type="EMBL" id="LILB01000001">
    <property type="protein sequence ID" value="KOO52359.1"/>
    <property type="molecule type" value="Genomic_DNA"/>
</dbReference>
<proteinExistence type="predicted"/>
<dbReference type="Proteomes" id="UP000036867">
    <property type="component" value="Unassembled WGS sequence"/>
</dbReference>
<evidence type="ECO:0000313" key="2">
    <source>
        <dbReference type="Proteomes" id="UP000036867"/>
    </source>
</evidence>
<evidence type="ECO:0000313" key="1">
    <source>
        <dbReference type="EMBL" id="KOO52359.1"/>
    </source>
</evidence>